<accession>A0A8S5SPA7</accession>
<feature type="compositionally biased region" description="Basic residues" evidence="1">
    <location>
        <begin position="140"/>
        <end position="150"/>
    </location>
</feature>
<proteinExistence type="predicted"/>
<feature type="region of interest" description="Disordered" evidence="1">
    <location>
        <begin position="66"/>
        <end position="150"/>
    </location>
</feature>
<feature type="compositionally biased region" description="Basic and acidic residues" evidence="1">
    <location>
        <begin position="110"/>
        <end position="139"/>
    </location>
</feature>
<dbReference type="EMBL" id="BK032640">
    <property type="protein sequence ID" value="DAF52635.1"/>
    <property type="molecule type" value="Genomic_DNA"/>
</dbReference>
<feature type="compositionally biased region" description="Acidic residues" evidence="1">
    <location>
        <begin position="78"/>
        <end position="88"/>
    </location>
</feature>
<evidence type="ECO:0000313" key="2">
    <source>
        <dbReference type="EMBL" id="DAF52635.1"/>
    </source>
</evidence>
<evidence type="ECO:0000256" key="1">
    <source>
        <dbReference type="SAM" id="MobiDB-lite"/>
    </source>
</evidence>
<reference evidence="2" key="1">
    <citation type="journal article" date="2021" name="Proc. Natl. Acad. Sci. U.S.A.">
        <title>A Catalog of Tens of Thousands of Viruses from Human Metagenomes Reveals Hidden Associations with Chronic Diseases.</title>
        <authorList>
            <person name="Tisza M.J."/>
            <person name="Buck C.B."/>
        </authorList>
    </citation>
    <scope>NUCLEOTIDE SEQUENCE</scope>
    <source>
        <strain evidence="2">CtnR613</strain>
    </source>
</reference>
<feature type="compositionally biased region" description="Basic residues" evidence="1">
    <location>
        <begin position="93"/>
        <end position="109"/>
    </location>
</feature>
<protein>
    <submittedName>
        <fullName evidence="2">Uncharacterized protein</fullName>
    </submittedName>
</protein>
<organism evidence="2">
    <name type="scientific">Siphoviridae sp. ctnR613</name>
    <dbReference type="NCBI Taxonomy" id="2827939"/>
    <lineage>
        <taxon>Viruses</taxon>
        <taxon>Duplodnaviria</taxon>
        <taxon>Heunggongvirae</taxon>
        <taxon>Uroviricota</taxon>
        <taxon>Caudoviricetes</taxon>
    </lineage>
</organism>
<name>A0A8S5SPA7_9CAUD</name>
<feature type="compositionally biased region" description="Basic and acidic residues" evidence="1">
    <location>
        <begin position="67"/>
        <end position="77"/>
    </location>
</feature>
<sequence>MKHFKKAVAILLLLFTSFLVWLDSYEPKKEPFKHSDFYIENVKSNEKIFNNSKLYNEEYRNYLQNKIQEKEKEKQEQQEEQEQEQEQEQEPKKKSKSRGRERGRKRSKKVKEENGKIKEKTQRARTRKEQENNRLDKYIFKKRMKSKKRP</sequence>